<evidence type="ECO:0008006" key="4">
    <source>
        <dbReference type="Google" id="ProtNLM"/>
    </source>
</evidence>
<feature type="transmembrane region" description="Helical" evidence="1">
    <location>
        <begin position="45"/>
        <end position="62"/>
    </location>
</feature>
<organism evidence="2 3">
    <name type="scientific">Saccharomyces eubayanus</name>
    <name type="common">Yeast</name>
    <dbReference type="NCBI Taxonomy" id="1080349"/>
    <lineage>
        <taxon>Eukaryota</taxon>
        <taxon>Fungi</taxon>
        <taxon>Dikarya</taxon>
        <taxon>Ascomycota</taxon>
        <taxon>Saccharomycotina</taxon>
        <taxon>Saccharomycetes</taxon>
        <taxon>Saccharomycetales</taxon>
        <taxon>Saccharomycetaceae</taxon>
        <taxon>Saccharomyces</taxon>
    </lineage>
</organism>
<keyword evidence="1" id="KW-0472">Membrane</keyword>
<accession>A0ABN8VNT2</accession>
<dbReference type="SUPFAM" id="SSF54637">
    <property type="entry name" value="Thioesterase/thiol ester dehydrase-isomerase"/>
    <property type="match status" value="1"/>
</dbReference>
<dbReference type="Proteomes" id="UP001152964">
    <property type="component" value="Chromosome 5"/>
</dbReference>
<name>A0ABN8VNT2_SACEU</name>
<evidence type="ECO:0000313" key="2">
    <source>
        <dbReference type="EMBL" id="CAI1965283.1"/>
    </source>
</evidence>
<protein>
    <recommendedName>
        <fullName evidence="4">FMP10-like protein</fullName>
    </recommendedName>
</protein>
<dbReference type="InterPro" id="IPR029069">
    <property type="entry name" value="HotDog_dom_sf"/>
</dbReference>
<dbReference type="PANTHER" id="PTHR47260:SF1">
    <property type="entry name" value="UPF0644 PROTEIN PB2B4.06"/>
    <property type="match status" value="1"/>
</dbReference>
<sequence>MQKKKRPIDKGGRRARMFKKTILGQLRRYTNGVVFKTALKPKRKWIPWTIFGGSFLGGWYLTQHMTFMDLLAYWKYDALPKNADEVVKYHANLNQRLNGLSIVKQLEEAGFVQVIAPEEKNLLVSKALNTPGGIAIPPRIYYSPSRRETIGIYHLGMKLTGYPFLIHGGILATVIEDLMKEAIRLEKGTENINQETKDLSVSYKFLTLANQFVVVRTTDLEKYGNKTKLKAELMDQSGNRTLVKAIATFSSQ</sequence>
<dbReference type="Gene3D" id="3.10.129.10">
    <property type="entry name" value="Hotdog Thioesterase"/>
    <property type="match status" value="1"/>
</dbReference>
<keyword evidence="3" id="KW-1185">Reference proteome</keyword>
<reference evidence="2" key="1">
    <citation type="submission" date="2022-08" db="EMBL/GenBank/DDBJ databases">
        <authorList>
            <person name="Byrne P K."/>
        </authorList>
    </citation>
    <scope>NUCLEOTIDE SEQUENCE</scope>
    <source>
        <strain evidence="2">UCD650</strain>
    </source>
</reference>
<gene>
    <name evidence="2" type="primary">U6500E02720</name>
    <name evidence="2" type="ORF">SEUBUCD650_0E02720</name>
</gene>
<evidence type="ECO:0000313" key="3">
    <source>
        <dbReference type="Proteomes" id="UP001152964"/>
    </source>
</evidence>
<dbReference type="InterPro" id="IPR052061">
    <property type="entry name" value="PTE-AB_protein"/>
</dbReference>
<dbReference type="PANTHER" id="PTHR47260">
    <property type="entry name" value="UPF0644 PROTEIN PB2B4.06"/>
    <property type="match status" value="1"/>
</dbReference>
<dbReference type="EMBL" id="OX291495">
    <property type="protein sequence ID" value="CAI1965283.1"/>
    <property type="molecule type" value="Genomic_DNA"/>
</dbReference>
<keyword evidence="1" id="KW-0812">Transmembrane</keyword>
<proteinExistence type="predicted"/>
<keyword evidence="1" id="KW-1133">Transmembrane helix</keyword>
<evidence type="ECO:0000256" key="1">
    <source>
        <dbReference type="SAM" id="Phobius"/>
    </source>
</evidence>